<feature type="transmembrane region" description="Helical" evidence="1">
    <location>
        <begin position="235"/>
        <end position="258"/>
    </location>
</feature>
<name>A0ABV4D6T0_9LACT</name>
<evidence type="ECO:0000313" key="2">
    <source>
        <dbReference type="EMBL" id="MEY8537467.1"/>
    </source>
</evidence>
<reference evidence="2 3" key="1">
    <citation type="submission" date="2024-03" db="EMBL/GenBank/DDBJ databases">
        <title>Mouse gut bacterial collection (mGBC) of GemPharmatech.</title>
        <authorList>
            <person name="He Y."/>
            <person name="Dong L."/>
            <person name="Wu D."/>
            <person name="Gao X."/>
            <person name="Lin Z."/>
        </authorList>
    </citation>
    <scope>NUCLEOTIDE SEQUENCE [LARGE SCALE GENOMIC DNA]</scope>
    <source>
        <strain evidence="2 3">20-218</strain>
    </source>
</reference>
<gene>
    <name evidence="2" type="ORF">AALM99_03260</name>
</gene>
<keyword evidence="1" id="KW-0812">Transmembrane</keyword>
<protein>
    <recommendedName>
        <fullName evidence="4">DUF1430 domain-containing protein</fullName>
    </recommendedName>
</protein>
<sequence length="664" mass="75424">MLSKLLKGMILALYVTMSLSLAFMIKNDWVDNQIKKEYNLNGYEEFYVSSVPSSKGNYQDIVNTIERVSKESDTLFCIRTSYIGVAHDDKGKADFLSNISRITFYGLAHEDKKLSAHSVTSFINYKNFSSLSFEEFHEGSFLYKSADSGKSKFMTNLSQTLSQKYGIEITPEALEKNPSDFSKSPPLILTNDNLSIVITVSLIFYFIFLFVWLAENNKKIAVYKLSGFENIDIANFIFIKKMVGVFATTYAVATIFILKKFSFDYAKVSLLIFMISAVITLFAVWIVARVSIVNQVNNKSFFKYSHIFLYLVKTIIFAISLSTLSGLVTLVHQSLDLSKTELSDYGALYAPMIGFKENLAEPTYYNKLIRIQEELGGIHASENNLSSQIGLESLRTTDVNINYLKKHPILDKHNQPINISREEGNMVLLIADKFMKTSDIKNKIANTFKSRPGFTSSIKFYDIKEDQRVTVYADKIKKVSADIVIVYTPENNTGENLVPSLENPYAMLIPLTEPKESIYKKLRHALEEDAHLSMYPSFINAKDIKKTTLLLTVGNPINYFFINLFSVILFACMIISTVVFYVITYRKKIGVYRSLGCSWIRTYLPLVALIVLQYIIGFVNAKMNGADQTLIELLMIYIIMELAIVTGILKRTEKKDLLNILKGE</sequence>
<accession>A0ABV4D6T0</accession>
<evidence type="ECO:0000256" key="1">
    <source>
        <dbReference type="SAM" id="Phobius"/>
    </source>
</evidence>
<feature type="transmembrane region" description="Helical" evidence="1">
    <location>
        <begin position="194"/>
        <end position="214"/>
    </location>
</feature>
<feature type="transmembrane region" description="Helical" evidence="1">
    <location>
        <begin position="559"/>
        <end position="583"/>
    </location>
</feature>
<keyword evidence="1" id="KW-1133">Transmembrane helix</keyword>
<evidence type="ECO:0000313" key="3">
    <source>
        <dbReference type="Proteomes" id="UP001565242"/>
    </source>
</evidence>
<feature type="transmembrane region" description="Helical" evidence="1">
    <location>
        <begin position="308"/>
        <end position="331"/>
    </location>
</feature>
<organism evidence="2 3">
    <name type="scientific">Lactococcus muris</name>
    <dbReference type="NCBI Taxonomy" id="2941330"/>
    <lineage>
        <taxon>Bacteria</taxon>
        <taxon>Bacillati</taxon>
        <taxon>Bacillota</taxon>
        <taxon>Bacilli</taxon>
        <taxon>Lactobacillales</taxon>
        <taxon>Streptococcaceae</taxon>
        <taxon>Lactococcus</taxon>
    </lineage>
</organism>
<keyword evidence="3" id="KW-1185">Reference proteome</keyword>
<proteinExistence type="predicted"/>
<dbReference type="RefSeq" id="WP_369917848.1">
    <property type="nucleotide sequence ID" value="NZ_JBCLSQ010000006.1"/>
</dbReference>
<feature type="transmembrane region" description="Helical" evidence="1">
    <location>
        <begin position="270"/>
        <end position="288"/>
    </location>
</feature>
<feature type="transmembrane region" description="Helical" evidence="1">
    <location>
        <begin position="603"/>
        <end position="623"/>
    </location>
</feature>
<evidence type="ECO:0008006" key="4">
    <source>
        <dbReference type="Google" id="ProtNLM"/>
    </source>
</evidence>
<feature type="transmembrane region" description="Helical" evidence="1">
    <location>
        <begin position="629"/>
        <end position="649"/>
    </location>
</feature>
<dbReference type="EMBL" id="JBCLSQ010000006">
    <property type="protein sequence ID" value="MEY8537467.1"/>
    <property type="molecule type" value="Genomic_DNA"/>
</dbReference>
<comment type="caution">
    <text evidence="2">The sequence shown here is derived from an EMBL/GenBank/DDBJ whole genome shotgun (WGS) entry which is preliminary data.</text>
</comment>
<keyword evidence="1" id="KW-0472">Membrane</keyword>
<dbReference type="Proteomes" id="UP001565242">
    <property type="component" value="Unassembled WGS sequence"/>
</dbReference>